<dbReference type="STRING" id="3775.A0A1Q3CBK2"/>
<dbReference type="EMBL" id="BDDD01001633">
    <property type="protein sequence ID" value="GAV77473.1"/>
    <property type="molecule type" value="Genomic_DNA"/>
</dbReference>
<dbReference type="GO" id="GO:0005737">
    <property type="term" value="C:cytoplasm"/>
    <property type="evidence" value="ECO:0007669"/>
    <property type="project" value="TreeGrafter"/>
</dbReference>
<evidence type="ECO:0000313" key="3">
    <source>
        <dbReference type="EMBL" id="GAV77473.1"/>
    </source>
</evidence>
<evidence type="ECO:0000313" key="4">
    <source>
        <dbReference type="Proteomes" id="UP000187406"/>
    </source>
</evidence>
<keyword evidence="1" id="KW-0812">Transmembrane</keyword>
<reference evidence="4" key="1">
    <citation type="submission" date="2016-04" db="EMBL/GenBank/DDBJ databases">
        <title>Cephalotus genome sequencing.</title>
        <authorList>
            <person name="Fukushima K."/>
            <person name="Hasebe M."/>
            <person name="Fang X."/>
        </authorList>
    </citation>
    <scope>NUCLEOTIDE SEQUENCE [LARGE SCALE GENOMIC DNA]</scope>
    <source>
        <strain evidence="4">cv. St1</strain>
    </source>
</reference>
<evidence type="ECO:0000259" key="2">
    <source>
        <dbReference type="PROSITE" id="PS50076"/>
    </source>
</evidence>
<dbReference type="CDD" id="cd06257">
    <property type="entry name" value="DnaJ"/>
    <property type="match status" value="1"/>
</dbReference>
<comment type="caution">
    <text evidence="3">The sequence shown here is derived from an EMBL/GenBank/DDBJ whole genome shotgun (WGS) entry which is preliminary data.</text>
</comment>
<dbReference type="GO" id="GO:0051087">
    <property type="term" value="F:protein-folding chaperone binding"/>
    <property type="evidence" value="ECO:0007669"/>
    <property type="project" value="TreeGrafter"/>
</dbReference>
<keyword evidence="4" id="KW-1185">Reference proteome</keyword>
<dbReference type="SUPFAM" id="SSF46565">
    <property type="entry name" value="Chaperone J-domain"/>
    <property type="match status" value="1"/>
</dbReference>
<dbReference type="InParanoid" id="A0A1Q3CBK2"/>
<dbReference type="InterPro" id="IPR001623">
    <property type="entry name" value="DnaJ_domain"/>
</dbReference>
<feature type="domain" description="J" evidence="2">
    <location>
        <begin position="5"/>
        <end position="66"/>
    </location>
</feature>
<organism evidence="3 4">
    <name type="scientific">Cephalotus follicularis</name>
    <name type="common">Albany pitcher plant</name>
    <dbReference type="NCBI Taxonomy" id="3775"/>
    <lineage>
        <taxon>Eukaryota</taxon>
        <taxon>Viridiplantae</taxon>
        <taxon>Streptophyta</taxon>
        <taxon>Embryophyta</taxon>
        <taxon>Tracheophyta</taxon>
        <taxon>Spermatophyta</taxon>
        <taxon>Magnoliopsida</taxon>
        <taxon>eudicotyledons</taxon>
        <taxon>Gunneridae</taxon>
        <taxon>Pentapetalae</taxon>
        <taxon>rosids</taxon>
        <taxon>fabids</taxon>
        <taxon>Oxalidales</taxon>
        <taxon>Cephalotaceae</taxon>
        <taxon>Cephalotus</taxon>
    </lineage>
</organism>
<keyword evidence="1" id="KW-1133">Transmembrane helix</keyword>
<dbReference type="GO" id="GO:0044183">
    <property type="term" value="F:protein folding chaperone"/>
    <property type="evidence" value="ECO:0007669"/>
    <property type="project" value="TreeGrafter"/>
</dbReference>
<accession>A0A1Q3CBK2</accession>
<dbReference type="Proteomes" id="UP000187406">
    <property type="component" value="Unassembled WGS sequence"/>
</dbReference>
<dbReference type="AlphaFoldDB" id="A0A1Q3CBK2"/>
<dbReference type="Pfam" id="PF00226">
    <property type="entry name" value="DnaJ"/>
    <property type="match status" value="1"/>
</dbReference>
<dbReference type="FunCoup" id="A0A1Q3CBK2">
    <property type="interactions" value="100"/>
</dbReference>
<proteinExistence type="predicted"/>
<protein>
    <submittedName>
        <fullName evidence="3">DnaJ domain-containing protein</fullName>
    </submittedName>
</protein>
<name>A0A1Q3CBK2_CEPFO</name>
<dbReference type="GO" id="GO:0051082">
    <property type="term" value="F:unfolded protein binding"/>
    <property type="evidence" value="ECO:0007669"/>
    <property type="project" value="TreeGrafter"/>
</dbReference>
<dbReference type="PANTHER" id="PTHR43948">
    <property type="entry name" value="DNAJ HOMOLOG SUBFAMILY B"/>
    <property type="match status" value="1"/>
</dbReference>
<dbReference type="GO" id="GO:0005634">
    <property type="term" value="C:nucleus"/>
    <property type="evidence" value="ECO:0007669"/>
    <property type="project" value="TreeGrafter"/>
</dbReference>
<dbReference type="Gene3D" id="1.10.287.110">
    <property type="entry name" value="DnaJ domain"/>
    <property type="match status" value="1"/>
</dbReference>
<dbReference type="OrthoDB" id="10250354at2759"/>
<dbReference type="PROSITE" id="PS50076">
    <property type="entry name" value="DNAJ_2"/>
    <property type="match status" value="1"/>
</dbReference>
<sequence length="135" mass="14795">MQGDEAKVLLGFSPNSHPSPSQIKEAYKRKVWKSHPDLFPLHEKPLAESKFKLISEAYSYLLSVSSSTTTVSAARVVKTGVPKAHGHGGRISNPAIIRIPFLFIILGTLGLGGFNAVRAYQKEKHSHPSHNPFLP</sequence>
<feature type="transmembrane region" description="Helical" evidence="1">
    <location>
        <begin position="95"/>
        <end position="117"/>
    </location>
</feature>
<evidence type="ECO:0000256" key="1">
    <source>
        <dbReference type="SAM" id="Phobius"/>
    </source>
</evidence>
<keyword evidence="1" id="KW-0472">Membrane</keyword>
<dbReference type="SMART" id="SM00271">
    <property type="entry name" value="DnaJ"/>
    <property type="match status" value="1"/>
</dbReference>
<dbReference type="InterPro" id="IPR036869">
    <property type="entry name" value="J_dom_sf"/>
</dbReference>
<dbReference type="PANTHER" id="PTHR43948:SF14">
    <property type="entry name" value="PROTEIN DNAJ, PUTATIVE-RELATED"/>
    <property type="match status" value="1"/>
</dbReference>
<gene>
    <name evidence="3" type="ORF">CFOL_v3_20944</name>
</gene>